<organism evidence="6 7">
    <name type="scientific">Vespula squamosa</name>
    <name type="common">Southern yellow jacket</name>
    <name type="synonym">Wasp</name>
    <dbReference type="NCBI Taxonomy" id="30214"/>
    <lineage>
        <taxon>Eukaryota</taxon>
        <taxon>Metazoa</taxon>
        <taxon>Ecdysozoa</taxon>
        <taxon>Arthropoda</taxon>
        <taxon>Hexapoda</taxon>
        <taxon>Insecta</taxon>
        <taxon>Pterygota</taxon>
        <taxon>Neoptera</taxon>
        <taxon>Endopterygota</taxon>
        <taxon>Hymenoptera</taxon>
        <taxon>Apocrita</taxon>
        <taxon>Aculeata</taxon>
        <taxon>Vespoidea</taxon>
        <taxon>Vespidae</taxon>
        <taxon>Vespinae</taxon>
        <taxon>Vespula</taxon>
    </lineage>
</organism>
<sequence length="239" mass="26628">MEPAKDRLTTRYCGYRLAVEIYEKSLVRADRPATWYLASAILEELAGPTITSTASCIPSITSATTMMTTTTTTTSSTTMAISTSPSMPLRRKIEFSFACPFCEGTLYEPVTTSCGHTFCRNCMETGKNCRVCGQKILTVGQTNVLVQRLVEKWWPREAEASKARHEGDLLIKEGDLAQALDRIAYLGKSCPVSFRANSMLRWNTAKFWISLSALRYTVAPSREYPVGEAESKEGRAREF</sequence>
<evidence type="ECO:0000313" key="6">
    <source>
        <dbReference type="EMBL" id="KAL2713940.1"/>
    </source>
</evidence>
<name>A0ABD1ZZY0_VESSQ</name>
<evidence type="ECO:0000259" key="5">
    <source>
        <dbReference type="PROSITE" id="PS50089"/>
    </source>
</evidence>
<dbReference type="InterPro" id="IPR017907">
    <property type="entry name" value="Znf_RING_CS"/>
</dbReference>
<gene>
    <name evidence="6" type="ORF">V1478_016497</name>
</gene>
<keyword evidence="7" id="KW-1185">Reference proteome</keyword>
<dbReference type="PANTHER" id="PTHR23327">
    <property type="entry name" value="RING FINGER PROTEIN 127"/>
    <property type="match status" value="1"/>
</dbReference>
<keyword evidence="1" id="KW-0479">Metal-binding</keyword>
<dbReference type="Gene3D" id="3.30.40.10">
    <property type="entry name" value="Zinc/RING finger domain, C3HC4 (zinc finger)"/>
    <property type="match status" value="1"/>
</dbReference>
<dbReference type="CDD" id="cd16513">
    <property type="entry name" value="RING-HC_LONFs_rpt1"/>
    <property type="match status" value="1"/>
</dbReference>
<protein>
    <submittedName>
        <fullName evidence="6">LON peptidase N-terminal domain and RING finger protein 1</fullName>
    </submittedName>
</protein>
<dbReference type="Proteomes" id="UP001607302">
    <property type="component" value="Unassembled WGS sequence"/>
</dbReference>
<dbReference type="AlphaFoldDB" id="A0ABD1ZZY0"/>
<evidence type="ECO:0000313" key="7">
    <source>
        <dbReference type="Proteomes" id="UP001607302"/>
    </source>
</evidence>
<dbReference type="GO" id="GO:0008270">
    <property type="term" value="F:zinc ion binding"/>
    <property type="evidence" value="ECO:0007669"/>
    <property type="project" value="UniProtKB-KW"/>
</dbReference>
<evidence type="ECO:0000256" key="1">
    <source>
        <dbReference type="ARBA" id="ARBA00022723"/>
    </source>
</evidence>
<evidence type="ECO:0000256" key="2">
    <source>
        <dbReference type="ARBA" id="ARBA00022771"/>
    </source>
</evidence>
<dbReference type="SUPFAM" id="SSF57850">
    <property type="entry name" value="RING/U-box"/>
    <property type="match status" value="1"/>
</dbReference>
<dbReference type="InterPro" id="IPR001841">
    <property type="entry name" value="Znf_RING"/>
</dbReference>
<reference evidence="6 7" key="1">
    <citation type="journal article" date="2024" name="Ann. Entomol. Soc. Am.">
        <title>Genomic analyses of the southern and eastern yellowjacket wasps (Hymenoptera: Vespidae) reveal evolutionary signatures of social life.</title>
        <authorList>
            <person name="Catto M.A."/>
            <person name="Caine P.B."/>
            <person name="Orr S.E."/>
            <person name="Hunt B.G."/>
            <person name="Goodisman M.A.D."/>
        </authorList>
    </citation>
    <scope>NUCLEOTIDE SEQUENCE [LARGE SCALE GENOMIC DNA]</scope>
    <source>
        <strain evidence="6">233</strain>
        <tissue evidence="6">Head and thorax</tissue>
    </source>
</reference>
<dbReference type="PROSITE" id="PS50089">
    <property type="entry name" value="ZF_RING_2"/>
    <property type="match status" value="1"/>
</dbReference>
<dbReference type="InterPro" id="IPR013083">
    <property type="entry name" value="Znf_RING/FYVE/PHD"/>
</dbReference>
<dbReference type="EMBL" id="JAUDFV010000157">
    <property type="protein sequence ID" value="KAL2713940.1"/>
    <property type="molecule type" value="Genomic_DNA"/>
</dbReference>
<evidence type="ECO:0000256" key="4">
    <source>
        <dbReference type="PROSITE-ProRule" id="PRU00175"/>
    </source>
</evidence>
<feature type="domain" description="RING-type" evidence="5">
    <location>
        <begin position="99"/>
        <end position="132"/>
    </location>
</feature>
<dbReference type="PANTHER" id="PTHR23327:SF51">
    <property type="entry name" value="TRANSCRIPTIONAL REGULATOR OF YEAST FORM ADHERENCE 3"/>
    <property type="match status" value="1"/>
</dbReference>
<dbReference type="PROSITE" id="PS00518">
    <property type="entry name" value="ZF_RING_1"/>
    <property type="match status" value="1"/>
</dbReference>
<dbReference type="Pfam" id="PF00097">
    <property type="entry name" value="zf-C3HC4"/>
    <property type="match status" value="1"/>
</dbReference>
<keyword evidence="2 4" id="KW-0863">Zinc-finger</keyword>
<proteinExistence type="predicted"/>
<keyword evidence="3" id="KW-0862">Zinc</keyword>
<dbReference type="SMART" id="SM00184">
    <property type="entry name" value="RING"/>
    <property type="match status" value="1"/>
</dbReference>
<comment type="caution">
    <text evidence="6">The sequence shown here is derived from an EMBL/GenBank/DDBJ whole genome shotgun (WGS) entry which is preliminary data.</text>
</comment>
<dbReference type="InterPro" id="IPR018957">
    <property type="entry name" value="Znf_C3HC4_RING-type"/>
</dbReference>
<dbReference type="GO" id="GO:0005634">
    <property type="term" value="C:nucleus"/>
    <property type="evidence" value="ECO:0007669"/>
    <property type="project" value="UniProtKB-ARBA"/>
</dbReference>
<accession>A0ABD1ZZY0</accession>
<evidence type="ECO:0000256" key="3">
    <source>
        <dbReference type="ARBA" id="ARBA00022833"/>
    </source>
</evidence>